<dbReference type="EnsemblMetazoa" id="SSS_8338s_mrna">
    <property type="protein sequence ID" value="KAF7491064.1"/>
    <property type="gene ID" value="SSS_8338"/>
</dbReference>
<dbReference type="PROSITE" id="PS50071">
    <property type="entry name" value="HOMEOBOX_2"/>
    <property type="match status" value="1"/>
</dbReference>
<reference evidence="10" key="3">
    <citation type="submission" date="2022-06" db="UniProtKB">
        <authorList>
            <consortium name="EnsemblMetazoa"/>
        </authorList>
    </citation>
    <scope>IDENTIFICATION</scope>
</reference>
<feature type="region of interest" description="Disordered" evidence="7">
    <location>
        <begin position="557"/>
        <end position="596"/>
    </location>
</feature>
<evidence type="ECO:0000259" key="8">
    <source>
        <dbReference type="PROSITE" id="PS50071"/>
    </source>
</evidence>
<dbReference type="Gene3D" id="1.10.10.60">
    <property type="entry name" value="Homeodomain-like"/>
    <property type="match status" value="1"/>
</dbReference>
<dbReference type="SUPFAM" id="SSF46689">
    <property type="entry name" value="Homeodomain-like"/>
    <property type="match status" value="1"/>
</dbReference>
<dbReference type="EMBL" id="WVUK01000062">
    <property type="protein sequence ID" value="KAF7491064.1"/>
    <property type="molecule type" value="Genomic_DNA"/>
</dbReference>
<dbReference type="CDD" id="cd00086">
    <property type="entry name" value="homeodomain"/>
    <property type="match status" value="1"/>
</dbReference>
<proteinExistence type="predicted"/>
<dbReference type="PRINTS" id="PR00024">
    <property type="entry name" value="HOMEOBOX"/>
</dbReference>
<evidence type="ECO:0000313" key="10">
    <source>
        <dbReference type="EnsemblMetazoa" id="KAF7491064.1"/>
    </source>
</evidence>
<dbReference type="InterPro" id="IPR020479">
    <property type="entry name" value="HD_metazoa"/>
</dbReference>
<evidence type="ECO:0000313" key="11">
    <source>
        <dbReference type="Proteomes" id="UP000070412"/>
    </source>
</evidence>
<evidence type="ECO:0000313" key="9">
    <source>
        <dbReference type="EMBL" id="KAF7491064.1"/>
    </source>
</evidence>
<evidence type="ECO:0000256" key="7">
    <source>
        <dbReference type="SAM" id="MobiDB-lite"/>
    </source>
</evidence>
<comment type="subcellular location">
    <subcellularLocation>
        <location evidence="1 5 6">Nucleus</location>
    </subcellularLocation>
</comment>
<feature type="compositionally biased region" description="Low complexity" evidence="7">
    <location>
        <begin position="384"/>
        <end position="408"/>
    </location>
</feature>
<dbReference type="InterPro" id="IPR009057">
    <property type="entry name" value="Homeodomain-like_sf"/>
</dbReference>
<name>A0A834R522_SARSC</name>
<dbReference type="Proteomes" id="UP000070412">
    <property type="component" value="Unassembled WGS sequence"/>
</dbReference>
<reference evidence="11" key="1">
    <citation type="journal article" date="2020" name="PLoS Negl. Trop. Dis.">
        <title>High-quality nuclear genome for Sarcoptes scabiei-A critical resource for a neglected parasite.</title>
        <authorList>
            <person name="Korhonen P.K."/>
            <person name="Gasser R.B."/>
            <person name="Ma G."/>
            <person name="Wang T."/>
            <person name="Stroehlein A.J."/>
            <person name="Young N.D."/>
            <person name="Ang C.S."/>
            <person name="Fernando D.D."/>
            <person name="Lu H.C."/>
            <person name="Taylor S."/>
            <person name="Reynolds S.L."/>
            <person name="Mofiz E."/>
            <person name="Najaraj S.H."/>
            <person name="Gowda H."/>
            <person name="Madugundu A."/>
            <person name="Renuse S."/>
            <person name="Holt D."/>
            <person name="Pandey A."/>
            <person name="Papenfuss A.T."/>
            <person name="Fischer K."/>
        </authorList>
    </citation>
    <scope>NUCLEOTIDE SEQUENCE [LARGE SCALE GENOMIC DNA]</scope>
</reference>
<evidence type="ECO:0000256" key="6">
    <source>
        <dbReference type="RuleBase" id="RU000682"/>
    </source>
</evidence>
<dbReference type="GO" id="GO:0000981">
    <property type="term" value="F:DNA-binding transcription factor activity, RNA polymerase II-specific"/>
    <property type="evidence" value="ECO:0007669"/>
    <property type="project" value="InterPro"/>
</dbReference>
<feature type="region of interest" description="Disordered" evidence="7">
    <location>
        <begin position="1"/>
        <end position="42"/>
    </location>
</feature>
<feature type="region of interest" description="Disordered" evidence="7">
    <location>
        <begin position="264"/>
        <end position="283"/>
    </location>
</feature>
<feature type="compositionally biased region" description="Basic residues" evidence="7">
    <location>
        <begin position="10"/>
        <end position="21"/>
    </location>
</feature>
<dbReference type="PANTHER" id="PTHR24340">
    <property type="entry name" value="HOMEOBOX PROTEIN NKX"/>
    <property type="match status" value="1"/>
</dbReference>
<feature type="compositionally biased region" description="Polar residues" evidence="7">
    <location>
        <begin position="584"/>
        <end position="596"/>
    </location>
</feature>
<sequence length="596" mass="66319">MIEKMEKKLNRSNKQSKHQHQQKQIDFHLRNEDQADEDCDDEIDEDRSQFHCKLVNNSELADSGDRIKEILNSLKFPNSNLASDNDIDDEVVCNNNNNTTTNNELEKNISSNKSPNERSNLDRNNRSNPNLMKKMNSKFSKRSQASTSFLVEDILNPSKFSGHLSSFYGADGGVSINEGVNGGPKLNNSDYLLQSWQPWLLQEALRKHYPTFADASLAYYKPFIESQSNQNRIFSEFCLDPSKRFLLQDINNNLATSNASFLHHHHNHQQQQLPNTLHHHSNHNHHLLQHPFQHHPYLNNRSRTPSSTISFDQDDRPSTSSPSTLLMNDQKPRENESPIILNSDSESSFCFPNNSSDDSYISLKKKKLSNSNCINNSAYSSMASNNNQNVPNVPIGGNSGNNSSQNKGGKPRRARTAFTYEQLVALENKFKSTRYLSVCERLNLALSLRLTETQVKIWFQNRRTKWKKQNPGMDANSPAAGTVPGVVINHGSGASNGTHSSLVANVPNAAAAAAVAAAALTASSLNSIQSQTTFPSTAAFLYATQLANSFVTNTSNASHQRVNNNQTSPSQSLSTSSSSSTSNIPFQHQSTAIKIN</sequence>
<dbReference type="Pfam" id="PF00046">
    <property type="entry name" value="Homeodomain"/>
    <property type="match status" value="1"/>
</dbReference>
<dbReference type="AlphaFoldDB" id="A0A834R522"/>
<keyword evidence="3 5" id="KW-0371">Homeobox</keyword>
<dbReference type="PANTHER" id="PTHR24340:SF37">
    <property type="entry name" value="HOMEOBOX PROTEIN SLOU"/>
    <property type="match status" value="1"/>
</dbReference>
<dbReference type="OrthoDB" id="6159439at2759"/>
<feature type="compositionally biased region" description="Low complexity" evidence="7">
    <location>
        <begin position="563"/>
        <end position="583"/>
    </location>
</feature>
<keyword evidence="11" id="KW-1185">Reference proteome</keyword>
<dbReference type="GO" id="GO:0030154">
    <property type="term" value="P:cell differentiation"/>
    <property type="evidence" value="ECO:0007669"/>
    <property type="project" value="TreeGrafter"/>
</dbReference>
<evidence type="ECO:0000256" key="1">
    <source>
        <dbReference type="ARBA" id="ARBA00004123"/>
    </source>
</evidence>
<feature type="compositionally biased region" description="Polar residues" evidence="7">
    <location>
        <begin position="318"/>
        <end position="327"/>
    </location>
</feature>
<reference evidence="9" key="2">
    <citation type="submission" date="2020-01" db="EMBL/GenBank/DDBJ databases">
        <authorList>
            <person name="Korhonen P.K.K."/>
            <person name="Guangxu M.G."/>
            <person name="Wang T.W."/>
            <person name="Stroehlein A.J.S."/>
            <person name="Young N.D."/>
            <person name="Ang C.-S.A."/>
            <person name="Fernando D.W.F."/>
            <person name="Lu H.L."/>
            <person name="Taylor S.T."/>
            <person name="Ehtesham M.E.M."/>
            <person name="Najaraj S.H.N."/>
            <person name="Harsha G.H.G."/>
            <person name="Madugundu A.M."/>
            <person name="Renuse S.R."/>
            <person name="Holt D.H."/>
            <person name="Pandey A.P."/>
            <person name="Papenfuss A.P."/>
            <person name="Gasser R.B.G."/>
            <person name="Fischer K.F."/>
        </authorList>
    </citation>
    <scope>NUCLEOTIDE SEQUENCE</scope>
    <source>
        <strain evidence="9">SSS_KF_BRIS2020</strain>
    </source>
</reference>
<evidence type="ECO:0000256" key="4">
    <source>
        <dbReference type="ARBA" id="ARBA00023242"/>
    </source>
</evidence>
<dbReference type="SMART" id="SM00389">
    <property type="entry name" value="HOX"/>
    <property type="match status" value="1"/>
</dbReference>
<dbReference type="InterPro" id="IPR050394">
    <property type="entry name" value="Homeobox_NK-like"/>
</dbReference>
<feature type="DNA-binding region" description="Homeobox" evidence="5">
    <location>
        <begin position="411"/>
        <end position="470"/>
    </location>
</feature>
<keyword evidence="4 5" id="KW-0539">Nucleus</keyword>
<evidence type="ECO:0000256" key="2">
    <source>
        <dbReference type="ARBA" id="ARBA00023125"/>
    </source>
</evidence>
<feature type="compositionally biased region" description="Polar residues" evidence="7">
    <location>
        <begin position="299"/>
        <end position="311"/>
    </location>
</feature>
<dbReference type="GO" id="GO:0000978">
    <property type="term" value="F:RNA polymerase II cis-regulatory region sequence-specific DNA binding"/>
    <property type="evidence" value="ECO:0007669"/>
    <property type="project" value="TreeGrafter"/>
</dbReference>
<feature type="domain" description="Homeobox" evidence="8">
    <location>
        <begin position="409"/>
        <end position="469"/>
    </location>
</feature>
<feature type="region of interest" description="Disordered" evidence="7">
    <location>
        <begin position="384"/>
        <end position="413"/>
    </location>
</feature>
<accession>A0A834R522</accession>
<organism evidence="9">
    <name type="scientific">Sarcoptes scabiei</name>
    <name type="common">Itch mite</name>
    <name type="synonym">Acarus scabiei</name>
    <dbReference type="NCBI Taxonomy" id="52283"/>
    <lineage>
        <taxon>Eukaryota</taxon>
        <taxon>Metazoa</taxon>
        <taxon>Ecdysozoa</taxon>
        <taxon>Arthropoda</taxon>
        <taxon>Chelicerata</taxon>
        <taxon>Arachnida</taxon>
        <taxon>Acari</taxon>
        <taxon>Acariformes</taxon>
        <taxon>Sarcoptiformes</taxon>
        <taxon>Astigmata</taxon>
        <taxon>Psoroptidia</taxon>
        <taxon>Sarcoptoidea</taxon>
        <taxon>Sarcoptidae</taxon>
        <taxon>Sarcoptinae</taxon>
        <taxon>Sarcoptes</taxon>
    </lineage>
</organism>
<feature type="region of interest" description="Disordered" evidence="7">
    <location>
        <begin position="295"/>
        <end position="343"/>
    </location>
</feature>
<feature type="compositionally biased region" description="Basic and acidic residues" evidence="7">
    <location>
        <begin position="23"/>
        <end position="33"/>
    </location>
</feature>
<feature type="compositionally biased region" description="Basic and acidic residues" evidence="7">
    <location>
        <begin position="115"/>
        <end position="125"/>
    </location>
</feature>
<protein>
    <submittedName>
        <fullName evidence="9">NK1 transcription factor-related protein 1</fullName>
    </submittedName>
</protein>
<feature type="region of interest" description="Disordered" evidence="7">
    <location>
        <begin position="95"/>
        <end position="139"/>
    </location>
</feature>
<dbReference type="InterPro" id="IPR001356">
    <property type="entry name" value="HD"/>
</dbReference>
<keyword evidence="2 5" id="KW-0238">DNA-binding</keyword>
<evidence type="ECO:0000256" key="3">
    <source>
        <dbReference type="ARBA" id="ARBA00023155"/>
    </source>
</evidence>
<dbReference type="GO" id="GO:0005634">
    <property type="term" value="C:nucleus"/>
    <property type="evidence" value="ECO:0007669"/>
    <property type="project" value="UniProtKB-SubCell"/>
</dbReference>
<evidence type="ECO:0000256" key="5">
    <source>
        <dbReference type="PROSITE-ProRule" id="PRU00108"/>
    </source>
</evidence>
<gene>
    <name evidence="9" type="ORF">SSS_8338</name>
</gene>
<dbReference type="InterPro" id="IPR017970">
    <property type="entry name" value="Homeobox_CS"/>
</dbReference>
<dbReference type="PROSITE" id="PS00027">
    <property type="entry name" value="HOMEOBOX_1"/>
    <property type="match status" value="1"/>
</dbReference>